<dbReference type="InParanoid" id="B4J1U6"/>
<evidence type="ECO:0000313" key="2">
    <source>
        <dbReference type="EMBL" id="EDV98026.1"/>
    </source>
</evidence>
<gene>
    <name evidence="2" type="primary">Dgri\GH17200</name>
    <name evidence="2" type="ORF">Dgri_GH17200</name>
</gene>
<accession>B4J1U6</accession>
<feature type="domain" description="GH16" evidence="1">
    <location>
        <begin position="1"/>
        <end position="187"/>
    </location>
</feature>
<dbReference type="HOGENOM" id="CLU_128406_0_0_1"/>
<dbReference type="GO" id="GO:0005975">
    <property type="term" value="P:carbohydrate metabolic process"/>
    <property type="evidence" value="ECO:0007669"/>
    <property type="project" value="InterPro"/>
</dbReference>
<dbReference type="AlphaFoldDB" id="B4J1U6"/>
<dbReference type="EMBL" id="CH916366">
    <property type="protein sequence ID" value="EDV98026.1"/>
    <property type="molecule type" value="Genomic_DNA"/>
</dbReference>
<keyword evidence="3" id="KW-1185">Reference proteome</keyword>
<dbReference type="InterPro" id="IPR000757">
    <property type="entry name" value="Beta-glucanase-like"/>
</dbReference>
<dbReference type="Proteomes" id="UP000001070">
    <property type="component" value="Unassembled WGS sequence"/>
</dbReference>
<name>B4J1U6_DROGR</name>
<dbReference type="SUPFAM" id="SSF49899">
    <property type="entry name" value="Concanavalin A-like lectins/glucanases"/>
    <property type="match status" value="1"/>
</dbReference>
<proteinExistence type="predicted"/>
<dbReference type="OrthoDB" id="4781at2759"/>
<organism evidence="3">
    <name type="scientific">Drosophila grimshawi</name>
    <name type="common">Hawaiian fruit fly</name>
    <name type="synonym">Idiomyia grimshawi</name>
    <dbReference type="NCBI Taxonomy" id="7222"/>
    <lineage>
        <taxon>Eukaryota</taxon>
        <taxon>Metazoa</taxon>
        <taxon>Ecdysozoa</taxon>
        <taxon>Arthropoda</taxon>
        <taxon>Hexapoda</taxon>
        <taxon>Insecta</taxon>
        <taxon>Pterygota</taxon>
        <taxon>Neoptera</taxon>
        <taxon>Endopterygota</taxon>
        <taxon>Diptera</taxon>
        <taxon>Brachycera</taxon>
        <taxon>Muscomorpha</taxon>
        <taxon>Ephydroidea</taxon>
        <taxon>Drosophilidae</taxon>
        <taxon>Drosophila</taxon>
        <taxon>Hawaiian Drosophila</taxon>
    </lineage>
</organism>
<protein>
    <submittedName>
        <fullName evidence="2">GH17200</fullName>
    </submittedName>
</protein>
<dbReference type="InterPro" id="IPR013320">
    <property type="entry name" value="ConA-like_dom_sf"/>
</dbReference>
<dbReference type="eggNOG" id="ENOG502TBXA">
    <property type="taxonomic scope" value="Eukaryota"/>
</dbReference>
<dbReference type="GO" id="GO:0004553">
    <property type="term" value="F:hydrolase activity, hydrolyzing O-glycosyl compounds"/>
    <property type="evidence" value="ECO:0007669"/>
    <property type="project" value="InterPro"/>
</dbReference>
<sequence>MPIGDWLFPYLLLQPNNTEVEFDNQPHIRVAYVRGNPKLRDYALNEIGGNMLFGSIFSNTANDFLLEYLYTKPHESHYGEAFHIYTVIKHRDRIIFKVDGVTYGTITDKMIIDDINKNEHYIVIGLTAGGTINFRDEYFAYPDNIDFKMSNPKAPVLFFEDISGNSTKWEHPKLVIDYVRVYTTHPDEN</sequence>
<dbReference type="PROSITE" id="PS51762">
    <property type="entry name" value="GH16_2"/>
    <property type="match status" value="1"/>
</dbReference>
<evidence type="ECO:0000313" key="3">
    <source>
        <dbReference type="Proteomes" id="UP000001070"/>
    </source>
</evidence>
<dbReference type="STRING" id="7222.B4J1U6"/>
<evidence type="ECO:0000259" key="1">
    <source>
        <dbReference type="PROSITE" id="PS51762"/>
    </source>
</evidence>
<dbReference type="Gene3D" id="2.60.120.200">
    <property type="match status" value="1"/>
</dbReference>
<dbReference type="PhylomeDB" id="B4J1U6"/>
<reference evidence="2 3" key="1">
    <citation type="journal article" date="2007" name="Nature">
        <title>Evolution of genes and genomes on the Drosophila phylogeny.</title>
        <authorList>
            <consortium name="Drosophila 12 Genomes Consortium"/>
            <person name="Clark A.G."/>
            <person name="Eisen M.B."/>
            <person name="Smith D.R."/>
            <person name="Bergman C.M."/>
            <person name="Oliver B."/>
            <person name="Markow T.A."/>
            <person name="Kaufman T.C."/>
            <person name="Kellis M."/>
            <person name="Gelbart W."/>
            <person name="Iyer V.N."/>
            <person name="Pollard D.A."/>
            <person name="Sackton T.B."/>
            <person name="Larracuente A.M."/>
            <person name="Singh N.D."/>
            <person name="Abad J.P."/>
            <person name="Abt D.N."/>
            <person name="Adryan B."/>
            <person name="Aguade M."/>
            <person name="Akashi H."/>
            <person name="Anderson W.W."/>
            <person name="Aquadro C.F."/>
            <person name="Ardell D.H."/>
            <person name="Arguello R."/>
            <person name="Artieri C.G."/>
            <person name="Barbash D.A."/>
            <person name="Barker D."/>
            <person name="Barsanti P."/>
            <person name="Batterham P."/>
            <person name="Batzoglou S."/>
            <person name="Begun D."/>
            <person name="Bhutkar A."/>
            <person name="Blanco E."/>
            <person name="Bosak S.A."/>
            <person name="Bradley R.K."/>
            <person name="Brand A.D."/>
            <person name="Brent M.R."/>
            <person name="Brooks A.N."/>
            <person name="Brown R.H."/>
            <person name="Butlin R.K."/>
            <person name="Caggese C."/>
            <person name="Calvi B.R."/>
            <person name="Bernardo de Carvalho A."/>
            <person name="Caspi A."/>
            <person name="Castrezana S."/>
            <person name="Celniker S.E."/>
            <person name="Chang J.L."/>
            <person name="Chapple C."/>
            <person name="Chatterji S."/>
            <person name="Chinwalla A."/>
            <person name="Civetta A."/>
            <person name="Clifton S.W."/>
            <person name="Comeron J.M."/>
            <person name="Costello J.C."/>
            <person name="Coyne J.A."/>
            <person name="Daub J."/>
            <person name="David R.G."/>
            <person name="Delcher A.L."/>
            <person name="Delehaunty K."/>
            <person name="Do C.B."/>
            <person name="Ebling H."/>
            <person name="Edwards K."/>
            <person name="Eickbush T."/>
            <person name="Evans J.D."/>
            <person name="Filipski A."/>
            <person name="Findeiss S."/>
            <person name="Freyhult E."/>
            <person name="Fulton L."/>
            <person name="Fulton R."/>
            <person name="Garcia A.C."/>
            <person name="Gardiner A."/>
            <person name="Garfield D.A."/>
            <person name="Garvin B.E."/>
            <person name="Gibson G."/>
            <person name="Gilbert D."/>
            <person name="Gnerre S."/>
            <person name="Godfrey J."/>
            <person name="Good R."/>
            <person name="Gotea V."/>
            <person name="Gravely B."/>
            <person name="Greenberg A.J."/>
            <person name="Griffiths-Jones S."/>
            <person name="Gross S."/>
            <person name="Guigo R."/>
            <person name="Gustafson E.A."/>
            <person name="Haerty W."/>
            <person name="Hahn M.W."/>
            <person name="Halligan D.L."/>
            <person name="Halpern A.L."/>
            <person name="Halter G.M."/>
            <person name="Han M.V."/>
            <person name="Heger A."/>
            <person name="Hillier L."/>
            <person name="Hinrichs A.S."/>
            <person name="Holmes I."/>
            <person name="Hoskins R.A."/>
            <person name="Hubisz M.J."/>
            <person name="Hultmark D."/>
            <person name="Huntley M.A."/>
            <person name="Jaffe D.B."/>
            <person name="Jagadeeshan S."/>
            <person name="Jeck W.R."/>
            <person name="Johnson J."/>
            <person name="Jones C.D."/>
            <person name="Jordan W.C."/>
            <person name="Karpen G.H."/>
            <person name="Kataoka E."/>
            <person name="Keightley P.D."/>
            <person name="Kheradpour P."/>
            <person name="Kirkness E.F."/>
            <person name="Koerich L.B."/>
            <person name="Kristiansen K."/>
            <person name="Kudrna D."/>
            <person name="Kulathinal R.J."/>
            <person name="Kumar S."/>
            <person name="Kwok R."/>
            <person name="Lander E."/>
            <person name="Langley C.H."/>
            <person name="Lapoint R."/>
            <person name="Lazzaro B.P."/>
            <person name="Lee S.J."/>
            <person name="Levesque L."/>
            <person name="Li R."/>
            <person name="Lin C.F."/>
            <person name="Lin M.F."/>
            <person name="Lindblad-Toh K."/>
            <person name="Llopart A."/>
            <person name="Long M."/>
            <person name="Low L."/>
            <person name="Lozovsky E."/>
            <person name="Lu J."/>
            <person name="Luo M."/>
            <person name="Machado C.A."/>
            <person name="Makalowski W."/>
            <person name="Marzo M."/>
            <person name="Matsuda M."/>
            <person name="Matzkin L."/>
            <person name="McAllister B."/>
            <person name="McBride C.S."/>
            <person name="McKernan B."/>
            <person name="McKernan K."/>
            <person name="Mendez-Lago M."/>
            <person name="Minx P."/>
            <person name="Mollenhauer M.U."/>
            <person name="Montooth K."/>
            <person name="Mount S.M."/>
            <person name="Mu X."/>
            <person name="Myers E."/>
            <person name="Negre B."/>
            <person name="Newfeld S."/>
            <person name="Nielsen R."/>
            <person name="Noor M.A."/>
            <person name="O'Grady P."/>
            <person name="Pachter L."/>
            <person name="Papaceit M."/>
            <person name="Parisi M.J."/>
            <person name="Parisi M."/>
            <person name="Parts L."/>
            <person name="Pedersen J.S."/>
            <person name="Pesole G."/>
            <person name="Phillippy A.M."/>
            <person name="Ponting C.P."/>
            <person name="Pop M."/>
            <person name="Porcelli D."/>
            <person name="Powell J.R."/>
            <person name="Prohaska S."/>
            <person name="Pruitt K."/>
            <person name="Puig M."/>
            <person name="Quesneville H."/>
            <person name="Ram K.R."/>
            <person name="Rand D."/>
            <person name="Rasmussen M.D."/>
            <person name="Reed L.K."/>
            <person name="Reenan R."/>
            <person name="Reily A."/>
            <person name="Remington K.A."/>
            <person name="Rieger T.T."/>
            <person name="Ritchie M.G."/>
            <person name="Robin C."/>
            <person name="Rogers Y.H."/>
            <person name="Rohde C."/>
            <person name="Rozas J."/>
            <person name="Rubenfield M.J."/>
            <person name="Ruiz A."/>
            <person name="Russo S."/>
            <person name="Salzberg S.L."/>
            <person name="Sanchez-Gracia A."/>
            <person name="Saranga D.J."/>
            <person name="Sato H."/>
            <person name="Schaeffer S.W."/>
            <person name="Schatz M.C."/>
            <person name="Schlenke T."/>
            <person name="Schwartz R."/>
            <person name="Segarra C."/>
            <person name="Singh R.S."/>
            <person name="Sirot L."/>
            <person name="Sirota M."/>
            <person name="Sisneros N.B."/>
            <person name="Smith C.D."/>
            <person name="Smith T.F."/>
            <person name="Spieth J."/>
            <person name="Stage D.E."/>
            <person name="Stark A."/>
            <person name="Stephan W."/>
            <person name="Strausberg R.L."/>
            <person name="Strempel S."/>
            <person name="Sturgill D."/>
            <person name="Sutton G."/>
            <person name="Sutton G.G."/>
            <person name="Tao W."/>
            <person name="Teichmann S."/>
            <person name="Tobari Y.N."/>
            <person name="Tomimura Y."/>
            <person name="Tsolas J.M."/>
            <person name="Valente V.L."/>
            <person name="Venter E."/>
            <person name="Venter J.C."/>
            <person name="Vicario S."/>
            <person name="Vieira F.G."/>
            <person name="Vilella A.J."/>
            <person name="Villasante A."/>
            <person name="Walenz B."/>
            <person name="Wang J."/>
            <person name="Wasserman M."/>
            <person name="Watts T."/>
            <person name="Wilson D."/>
            <person name="Wilson R.K."/>
            <person name="Wing R.A."/>
            <person name="Wolfner M.F."/>
            <person name="Wong A."/>
            <person name="Wong G.K."/>
            <person name="Wu C.I."/>
            <person name="Wu G."/>
            <person name="Yamamoto D."/>
            <person name="Yang H.P."/>
            <person name="Yang S.P."/>
            <person name="Yorke J.A."/>
            <person name="Yoshida K."/>
            <person name="Zdobnov E."/>
            <person name="Zhang P."/>
            <person name="Zhang Y."/>
            <person name="Zimin A.V."/>
            <person name="Baldwin J."/>
            <person name="Abdouelleil A."/>
            <person name="Abdulkadir J."/>
            <person name="Abebe A."/>
            <person name="Abera B."/>
            <person name="Abreu J."/>
            <person name="Acer S.C."/>
            <person name="Aftuck L."/>
            <person name="Alexander A."/>
            <person name="An P."/>
            <person name="Anderson E."/>
            <person name="Anderson S."/>
            <person name="Arachi H."/>
            <person name="Azer M."/>
            <person name="Bachantsang P."/>
            <person name="Barry A."/>
            <person name="Bayul T."/>
            <person name="Berlin A."/>
            <person name="Bessette D."/>
            <person name="Bloom T."/>
            <person name="Blye J."/>
            <person name="Boguslavskiy L."/>
            <person name="Bonnet C."/>
            <person name="Boukhgalter B."/>
            <person name="Bourzgui I."/>
            <person name="Brown A."/>
            <person name="Cahill P."/>
            <person name="Channer S."/>
            <person name="Cheshatsang Y."/>
            <person name="Chuda L."/>
            <person name="Citroen M."/>
            <person name="Collymore A."/>
            <person name="Cooke P."/>
            <person name="Costello M."/>
            <person name="D'Aco K."/>
            <person name="Daza R."/>
            <person name="De Haan G."/>
            <person name="DeGray S."/>
            <person name="DeMaso C."/>
            <person name="Dhargay N."/>
            <person name="Dooley K."/>
            <person name="Dooley E."/>
            <person name="Doricent M."/>
            <person name="Dorje P."/>
            <person name="Dorjee K."/>
            <person name="Dupes A."/>
            <person name="Elong R."/>
            <person name="Falk J."/>
            <person name="Farina A."/>
            <person name="Faro S."/>
            <person name="Ferguson D."/>
            <person name="Fisher S."/>
            <person name="Foley C.D."/>
            <person name="Franke A."/>
            <person name="Friedrich D."/>
            <person name="Gadbois L."/>
            <person name="Gearin G."/>
            <person name="Gearin C.R."/>
            <person name="Giannoukos G."/>
            <person name="Goode T."/>
            <person name="Graham J."/>
            <person name="Grandbois E."/>
            <person name="Grewal S."/>
            <person name="Gyaltsen K."/>
            <person name="Hafez N."/>
            <person name="Hagos B."/>
            <person name="Hall J."/>
            <person name="Henson C."/>
            <person name="Hollinger A."/>
            <person name="Honan T."/>
            <person name="Huard M.D."/>
            <person name="Hughes L."/>
            <person name="Hurhula B."/>
            <person name="Husby M.E."/>
            <person name="Kamat A."/>
            <person name="Kanga B."/>
            <person name="Kashin S."/>
            <person name="Khazanovich D."/>
            <person name="Kisner P."/>
            <person name="Lance K."/>
            <person name="Lara M."/>
            <person name="Lee W."/>
            <person name="Lennon N."/>
            <person name="Letendre F."/>
            <person name="LeVine R."/>
            <person name="Lipovsky A."/>
            <person name="Liu X."/>
            <person name="Liu J."/>
            <person name="Liu S."/>
            <person name="Lokyitsang T."/>
            <person name="Lokyitsang Y."/>
            <person name="Lubonja R."/>
            <person name="Lui A."/>
            <person name="MacDonald P."/>
            <person name="Magnisalis V."/>
            <person name="Maru K."/>
            <person name="Matthews C."/>
            <person name="McCusker W."/>
            <person name="McDonough S."/>
            <person name="Mehta T."/>
            <person name="Meldrim J."/>
            <person name="Meneus L."/>
            <person name="Mihai O."/>
            <person name="Mihalev A."/>
            <person name="Mihova T."/>
            <person name="Mittelman R."/>
            <person name="Mlenga V."/>
            <person name="Montmayeur A."/>
            <person name="Mulrain L."/>
            <person name="Navidi A."/>
            <person name="Naylor J."/>
            <person name="Negash T."/>
            <person name="Nguyen T."/>
            <person name="Nguyen N."/>
            <person name="Nicol R."/>
            <person name="Norbu C."/>
            <person name="Norbu N."/>
            <person name="Novod N."/>
            <person name="O'Neill B."/>
            <person name="Osman S."/>
            <person name="Markiewicz E."/>
            <person name="Oyono O.L."/>
            <person name="Patti C."/>
            <person name="Phunkhang P."/>
            <person name="Pierre F."/>
            <person name="Priest M."/>
            <person name="Raghuraman S."/>
            <person name="Rege F."/>
            <person name="Reyes R."/>
            <person name="Rise C."/>
            <person name="Rogov P."/>
            <person name="Ross K."/>
            <person name="Ryan E."/>
            <person name="Settipalli S."/>
            <person name="Shea T."/>
            <person name="Sherpa N."/>
            <person name="Shi L."/>
            <person name="Shih D."/>
            <person name="Sparrow T."/>
            <person name="Spaulding J."/>
            <person name="Stalker J."/>
            <person name="Stange-Thomann N."/>
            <person name="Stavropoulos S."/>
            <person name="Stone C."/>
            <person name="Strader C."/>
            <person name="Tesfaye S."/>
            <person name="Thomson T."/>
            <person name="Thoulutsang Y."/>
            <person name="Thoulutsang D."/>
            <person name="Topham K."/>
            <person name="Topping I."/>
            <person name="Tsamla T."/>
            <person name="Vassiliev H."/>
            <person name="Vo A."/>
            <person name="Wangchuk T."/>
            <person name="Wangdi T."/>
            <person name="Weiand M."/>
            <person name="Wilkinson J."/>
            <person name="Wilson A."/>
            <person name="Yadav S."/>
            <person name="Young G."/>
            <person name="Yu Q."/>
            <person name="Zembek L."/>
            <person name="Zhong D."/>
            <person name="Zimmer A."/>
            <person name="Zwirko Z."/>
            <person name="Jaffe D.B."/>
            <person name="Alvarez P."/>
            <person name="Brockman W."/>
            <person name="Butler J."/>
            <person name="Chin C."/>
            <person name="Gnerre S."/>
            <person name="Grabherr M."/>
            <person name="Kleber M."/>
            <person name="Mauceli E."/>
            <person name="MacCallum I."/>
        </authorList>
    </citation>
    <scope>NUCLEOTIDE SEQUENCE [LARGE SCALE GENOMIC DNA]</scope>
    <source>
        <strain evidence="3">Tucson 15287-2541.00</strain>
    </source>
</reference>
<dbReference type="OMA" id="KPHESHY"/>